<proteinExistence type="inferred from homology"/>
<dbReference type="Gene3D" id="3.40.190.10">
    <property type="entry name" value="Periplasmic binding protein-like II"/>
    <property type="match status" value="2"/>
</dbReference>
<keyword evidence="3 4" id="KW-0592">Phosphate transport</keyword>
<dbReference type="GO" id="GO:0035435">
    <property type="term" value="P:phosphate ion transmembrane transport"/>
    <property type="evidence" value="ECO:0007669"/>
    <property type="project" value="InterPro"/>
</dbReference>
<dbReference type="EMBL" id="LT629776">
    <property type="protein sequence ID" value="SDS16690.1"/>
    <property type="molecule type" value="Genomic_DNA"/>
</dbReference>
<evidence type="ECO:0000256" key="4">
    <source>
        <dbReference type="PIRNR" id="PIRNR002756"/>
    </source>
</evidence>
<keyword evidence="2 4" id="KW-0813">Transport</keyword>
<feature type="signal peptide" evidence="6">
    <location>
        <begin position="1"/>
        <end position="27"/>
    </location>
</feature>
<dbReference type="CDD" id="cd13565">
    <property type="entry name" value="PBP2_PstS"/>
    <property type="match status" value="1"/>
</dbReference>
<dbReference type="OrthoDB" id="9801510at2"/>
<evidence type="ECO:0000256" key="6">
    <source>
        <dbReference type="SAM" id="SignalP"/>
    </source>
</evidence>
<dbReference type="PROSITE" id="PS51257">
    <property type="entry name" value="PROKAR_LIPOPROTEIN"/>
    <property type="match status" value="1"/>
</dbReference>
<dbReference type="Proteomes" id="UP000185663">
    <property type="component" value="Chromosome I"/>
</dbReference>
<evidence type="ECO:0000256" key="2">
    <source>
        <dbReference type="ARBA" id="ARBA00022448"/>
    </source>
</evidence>
<evidence type="ECO:0000256" key="5">
    <source>
        <dbReference type="SAM" id="MobiDB-lite"/>
    </source>
</evidence>
<dbReference type="GO" id="GO:0043190">
    <property type="term" value="C:ATP-binding cassette (ABC) transporter complex"/>
    <property type="evidence" value="ECO:0007669"/>
    <property type="project" value="InterPro"/>
</dbReference>
<dbReference type="InterPro" id="IPR024370">
    <property type="entry name" value="PBP_domain"/>
</dbReference>
<evidence type="ECO:0000256" key="1">
    <source>
        <dbReference type="ARBA" id="ARBA00008725"/>
    </source>
</evidence>
<dbReference type="eggNOG" id="COG0226">
    <property type="taxonomic scope" value="Bacteria"/>
</dbReference>
<keyword evidence="6" id="KW-0732">Signal</keyword>
<reference evidence="8 9" key="1">
    <citation type="submission" date="2016-10" db="EMBL/GenBank/DDBJ databases">
        <authorList>
            <person name="de Groot N.N."/>
        </authorList>
    </citation>
    <scope>NUCLEOTIDE SEQUENCE [LARGE SCALE GENOMIC DNA]</scope>
    <source>
        <strain evidence="8 9">DSM 22126</strain>
    </source>
</reference>
<feature type="domain" description="PBP" evidence="7">
    <location>
        <begin position="44"/>
        <end position="342"/>
    </location>
</feature>
<evidence type="ECO:0000313" key="8">
    <source>
        <dbReference type="EMBL" id="SDS16690.1"/>
    </source>
</evidence>
<organism evidence="8 9">
    <name type="scientific">Paraoerskovia marina</name>
    <dbReference type="NCBI Taxonomy" id="545619"/>
    <lineage>
        <taxon>Bacteria</taxon>
        <taxon>Bacillati</taxon>
        <taxon>Actinomycetota</taxon>
        <taxon>Actinomycetes</taxon>
        <taxon>Micrococcales</taxon>
        <taxon>Cellulomonadaceae</taxon>
        <taxon>Paraoerskovia</taxon>
    </lineage>
</organism>
<dbReference type="SUPFAM" id="SSF53850">
    <property type="entry name" value="Periplasmic binding protein-like II"/>
    <property type="match status" value="1"/>
</dbReference>
<dbReference type="Pfam" id="PF12849">
    <property type="entry name" value="PBP_like_2"/>
    <property type="match status" value="1"/>
</dbReference>
<dbReference type="PIRSF" id="PIRSF002756">
    <property type="entry name" value="PstS"/>
    <property type="match status" value="1"/>
</dbReference>
<feature type="chain" id="PRO_5039207302" description="Phosphate-binding protein" evidence="6">
    <location>
        <begin position="28"/>
        <end position="375"/>
    </location>
</feature>
<dbReference type="GO" id="GO:0042301">
    <property type="term" value="F:phosphate ion binding"/>
    <property type="evidence" value="ECO:0007669"/>
    <property type="project" value="InterPro"/>
</dbReference>
<dbReference type="PANTHER" id="PTHR42996">
    <property type="entry name" value="PHOSPHATE-BINDING PROTEIN PSTS"/>
    <property type="match status" value="1"/>
</dbReference>
<dbReference type="InterPro" id="IPR005673">
    <property type="entry name" value="ABC_phos-bd_PstS"/>
</dbReference>
<dbReference type="PANTHER" id="PTHR42996:SF1">
    <property type="entry name" value="PHOSPHATE-BINDING PROTEIN PSTS"/>
    <property type="match status" value="1"/>
</dbReference>
<evidence type="ECO:0000256" key="3">
    <source>
        <dbReference type="ARBA" id="ARBA00022592"/>
    </source>
</evidence>
<protein>
    <recommendedName>
        <fullName evidence="4">Phosphate-binding protein</fullName>
    </recommendedName>
</protein>
<feature type="region of interest" description="Disordered" evidence="5">
    <location>
        <begin position="32"/>
        <end position="57"/>
    </location>
</feature>
<dbReference type="STRING" id="545619.SAMN04489860_0948"/>
<feature type="region of interest" description="Disordered" evidence="5">
    <location>
        <begin position="211"/>
        <end position="237"/>
    </location>
</feature>
<comment type="similarity">
    <text evidence="1 4">Belongs to the PstS family.</text>
</comment>
<keyword evidence="9" id="KW-1185">Reference proteome</keyword>
<feature type="compositionally biased region" description="Polar residues" evidence="5">
    <location>
        <begin position="42"/>
        <end position="57"/>
    </location>
</feature>
<dbReference type="AlphaFoldDB" id="A0A1H1PZU7"/>
<evidence type="ECO:0000313" key="9">
    <source>
        <dbReference type="Proteomes" id="UP000185663"/>
    </source>
</evidence>
<gene>
    <name evidence="8" type="ORF">SAMN04489860_0948</name>
</gene>
<evidence type="ECO:0000259" key="7">
    <source>
        <dbReference type="Pfam" id="PF12849"/>
    </source>
</evidence>
<dbReference type="InterPro" id="IPR050962">
    <property type="entry name" value="Phosphate-bind_PstS"/>
</dbReference>
<dbReference type="RefSeq" id="WP_083371772.1">
    <property type="nucleotide sequence ID" value="NZ_LT629776.1"/>
</dbReference>
<name>A0A1H1PZU7_9CELL</name>
<accession>A0A1H1PZU7</accession>
<sequence>MKLSRFSRAGAATLAAGALAVTLTACGSDDPVGEAQAADGDSATTETSELSGQLNGAGASSQEAAMNAWRAGFQGENPDVTVNYDPIGSGGGRTNFIEGGTAFAGSDAALDDEELVDAQARCLDGEVIELPMYISPIAVIFNVEGVDQLKLDPATIAGIFNDEITSWDDPAIVDQNPDVELPSETITPVHRSDESGTTENFTEYLEAAGGDAWPHEASGDWPTEGGQSAQGTSGVVQTVQGGSGTIGYADASQAGSLGTAEVKVGEEYVPYSPEAAAKIVDASEQVEGRGQYDHALELARDTTESGAYPIVLVSYHLACATYEDQETADLVKAFLGYVASEEGQEISSSAAGSAPISDSLRADATEAIDAISAQG</sequence>
<dbReference type="NCBIfam" id="TIGR00975">
    <property type="entry name" value="3a0107s03"/>
    <property type="match status" value="1"/>
</dbReference>